<proteinExistence type="inferred from homology"/>
<dbReference type="PIRSF" id="PIRSF016184">
    <property type="entry name" value="PhzC_PhzF"/>
    <property type="match status" value="1"/>
</dbReference>
<keyword evidence="2" id="KW-0413">Isomerase</keyword>
<dbReference type="Proteomes" id="UP001154265">
    <property type="component" value="Unassembled WGS sequence"/>
</dbReference>
<evidence type="ECO:0000256" key="2">
    <source>
        <dbReference type="ARBA" id="ARBA00023235"/>
    </source>
</evidence>
<evidence type="ECO:0000256" key="1">
    <source>
        <dbReference type="ARBA" id="ARBA00008270"/>
    </source>
</evidence>
<dbReference type="EMBL" id="JAKKUT010000002">
    <property type="protein sequence ID" value="MDG2989861.1"/>
    <property type="molecule type" value="Genomic_DNA"/>
</dbReference>
<reference evidence="3" key="2">
    <citation type="submission" date="2022-01" db="EMBL/GenBank/DDBJ databases">
        <authorList>
            <person name="Zivanovic Y."/>
            <person name="Moreira D."/>
            <person name="Lopez-Garcia P."/>
        </authorList>
    </citation>
    <scope>NUCLEOTIDE SEQUENCE</scope>
    <source>
        <strain evidence="3">G9</strain>
    </source>
</reference>
<protein>
    <submittedName>
        <fullName evidence="3">PhzF family phenazine biosynthesis protein</fullName>
    </submittedName>
</protein>
<gene>
    <name evidence="3" type="ORF">L3556_02765</name>
</gene>
<reference evidence="3" key="1">
    <citation type="journal article" date="2022" name="Genome Biol. Evol.">
        <title>A New Gene Family Diagnostic for Intracellular Biomineralization of Amorphous Ca Carbonates by Cyanobacteria.</title>
        <authorList>
            <person name="Benzerara K."/>
            <person name="Duprat E."/>
            <person name="Bitard-Feildel T."/>
            <person name="Caumes G."/>
            <person name="Cassier-Chauvat C."/>
            <person name="Chauvat F."/>
            <person name="Dezi M."/>
            <person name="Diop S.I."/>
            <person name="Gaschignard G."/>
            <person name="Gorgen S."/>
            <person name="Gugger M."/>
            <person name="Lopez-Garcia P."/>
            <person name="Millet M."/>
            <person name="Skouri-Panet F."/>
            <person name="Moreira D."/>
            <person name="Callebaut I."/>
        </authorList>
    </citation>
    <scope>NUCLEOTIDE SEQUENCE</scope>
    <source>
        <strain evidence="3">G9</strain>
    </source>
</reference>
<dbReference type="NCBIfam" id="TIGR00654">
    <property type="entry name" value="PhzF_family"/>
    <property type="match status" value="1"/>
</dbReference>
<dbReference type="Gene3D" id="3.10.310.10">
    <property type="entry name" value="Diaminopimelate Epimerase, Chain A, domain 1"/>
    <property type="match status" value="2"/>
</dbReference>
<evidence type="ECO:0000313" key="3">
    <source>
        <dbReference type="EMBL" id="MDG2989861.1"/>
    </source>
</evidence>
<accession>A0ABT6EVN9</accession>
<organism evidence="3 4">
    <name type="scientific">Candidatus Synechococcus calcipolaris G9</name>
    <dbReference type="NCBI Taxonomy" id="1497997"/>
    <lineage>
        <taxon>Bacteria</taxon>
        <taxon>Bacillati</taxon>
        <taxon>Cyanobacteriota</taxon>
        <taxon>Cyanophyceae</taxon>
        <taxon>Synechococcales</taxon>
        <taxon>Synechococcaceae</taxon>
        <taxon>Synechococcus</taxon>
    </lineage>
</organism>
<name>A0ABT6EVN9_9SYNE</name>
<dbReference type="InterPro" id="IPR003719">
    <property type="entry name" value="Phenazine_PhzF-like"/>
</dbReference>
<dbReference type="PANTHER" id="PTHR13774">
    <property type="entry name" value="PHENAZINE BIOSYNTHESIS PROTEIN"/>
    <property type="match status" value="1"/>
</dbReference>
<dbReference type="RefSeq" id="WP_277865787.1">
    <property type="nucleotide sequence ID" value="NZ_JAKKUT010000002.1"/>
</dbReference>
<sequence>MTIPLFQVDAFSDRPFSGNPAAVCILPQFPGDDWLRSLAAEMNLSETAFLVPQGVPQDVPQDHGYQLRWFTPVAEVDLCGHATLAAAHILWSEGFLPESAIARFMTRSGELTAENHQGWLELNFPSQAITAIQSQGDRQILEQIFGPNVAFMGEAGPDYFLELDSDQHLRQLQPDLIALAQLSCRGVIVTALSREPDLDFISRFFAPQLGIPEDPVTGSAHCSLTPYWGQRLGKTNLVAYQASERGGWLTLRHDSERVYIRGQAITVFRGELAHPPQ</sequence>
<comment type="similarity">
    <text evidence="1">Belongs to the PhzF family.</text>
</comment>
<dbReference type="PANTHER" id="PTHR13774:SF17">
    <property type="entry name" value="PHENAZINE BIOSYNTHESIS-LIKE DOMAIN-CONTAINING PROTEIN"/>
    <property type="match status" value="1"/>
</dbReference>
<dbReference type="Pfam" id="PF02567">
    <property type="entry name" value="PhzC-PhzF"/>
    <property type="match status" value="1"/>
</dbReference>
<keyword evidence="4" id="KW-1185">Reference proteome</keyword>
<evidence type="ECO:0000313" key="4">
    <source>
        <dbReference type="Proteomes" id="UP001154265"/>
    </source>
</evidence>
<dbReference type="SUPFAM" id="SSF54506">
    <property type="entry name" value="Diaminopimelate epimerase-like"/>
    <property type="match status" value="1"/>
</dbReference>
<comment type="caution">
    <text evidence="3">The sequence shown here is derived from an EMBL/GenBank/DDBJ whole genome shotgun (WGS) entry which is preliminary data.</text>
</comment>